<feature type="domain" description="Topo IIA-type catalytic" evidence="12">
    <location>
        <begin position="1"/>
        <end position="388"/>
    </location>
</feature>
<dbReference type="Gene3D" id="3.90.199.10">
    <property type="entry name" value="Topoisomerase II, domain 5"/>
    <property type="match status" value="1"/>
</dbReference>
<feature type="active site" description="O-(5'-phospho-DNA)-tyrosine intermediate" evidence="10">
    <location>
        <position position="49"/>
    </location>
</feature>
<dbReference type="AlphaFoldDB" id="A0A2Z6MYF9"/>
<dbReference type="EMBL" id="DF973380">
    <property type="protein sequence ID" value="GAU28760.1"/>
    <property type="molecule type" value="Genomic_DNA"/>
</dbReference>
<dbReference type="InterPro" id="IPR013758">
    <property type="entry name" value="Topo_IIA_A/C_ab"/>
</dbReference>
<evidence type="ECO:0000256" key="2">
    <source>
        <dbReference type="ARBA" id="ARBA00001946"/>
    </source>
</evidence>
<protein>
    <recommendedName>
        <fullName evidence="4">DNA topoisomerase (ATP-hydrolyzing)</fullName>
        <ecNumber evidence="4">5.6.2.2</ecNumber>
    </recommendedName>
</protein>
<dbReference type="GO" id="GO:0000819">
    <property type="term" value="P:sister chromatid segregation"/>
    <property type="evidence" value="ECO:0007669"/>
    <property type="project" value="TreeGrafter"/>
</dbReference>
<keyword evidence="9 10" id="KW-0413">Isomerase</keyword>
<dbReference type="OrthoDB" id="1725841at2759"/>
<dbReference type="GO" id="GO:0006265">
    <property type="term" value="P:DNA topological change"/>
    <property type="evidence" value="ECO:0007669"/>
    <property type="project" value="UniProtKB-UniRule"/>
</dbReference>
<dbReference type="Gene3D" id="3.30.1360.40">
    <property type="match status" value="1"/>
</dbReference>
<dbReference type="PROSITE" id="PS52040">
    <property type="entry name" value="TOPO_IIA"/>
    <property type="match status" value="1"/>
</dbReference>
<accession>A0A2Z6MYF9</accession>
<evidence type="ECO:0000256" key="9">
    <source>
        <dbReference type="ARBA" id="ARBA00023235"/>
    </source>
</evidence>
<dbReference type="InterPro" id="IPR002205">
    <property type="entry name" value="Topo_IIA_dom_A"/>
</dbReference>
<keyword evidence="14" id="KW-1185">Reference proteome</keyword>
<keyword evidence="5" id="KW-0547">Nucleotide-binding</keyword>
<gene>
    <name evidence="13" type="ORF">TSUD_357460</name>
</gene>
<evidence type="ECO:0000256" key="11">
    <source>
        <dbReference type="SAM" id="MobiDB-lite"/>
    </source>
</evidence>
<dbReference type="PANTHER" id="PTHR10169:SF38">
    <property type="entry name" value="DNA TOPOISOMERASE 2"/>
    <property type="match status" value="1"/>
</dbReference>
<evidence type="ECO:0000256" key="5">
    <source>
        <dbReference type="ARBA" id="ARBA00022741"/>
    </source>
</evidence>
<keyword evidence="6" id="KW-0067">ATP-binding</keyword>
<dbReference type="PANTHER" id="PTHR10169">
    <property type="entry name" value="DNA TOPOISOMERASE/GYRASE"/>
    <property type="match status" value="1"/>
</dbReference>
<evidence type="ECO:0000256" key="6">
    <source>
        <dbReference type="ARBA" id="ARBA00022840"/>
    </source>
</evidence>
<feature type="compositionally biased region" description="Polar residues" evidence="11">
    <location>
        <begin position="403"/>
        <end position="412"/>
    </location>
</feature>
<comment type="similarity">
    <text evidence="3">Belongs to the type II topoisomerase family.</text>
</comment>
<comment type="cofactor">
    <cofactor evidence="2">
        <name>Mg(2+)</name>
        <dbReference type="ChEBI" id="CHEBI:18420"/>
    </cofactor>
</comment>
<evidence type="ECO:0000256" key="10">
    <source>
        <dbReference type="PROSITE-ProRule" id="PRU01384"/>
    </source>
</evidence>
<organism evidence="13 14">
    <name type="scientific">Trifolium subterraneum</name>
    <name type="common">Subterranean clover</name>
    <dbReference type="NCBI Taxonomy" id="3900"/>
    <lineage>
        <taxon>Eukaryota</taxon>
        <taxon>Viridiplantae</taxon>
        <taxon>Streptophyta</taxon>
        <taxon>Embryophyta</taxon>
        <taxon>Tracheophyta</taxon>
        <taxon>Spermatophyta</taxon>
        <taxon>Magnoliopsida</taxon>
        <taxon>eudicotyledons</taxon>
        <taxon>Gunneridae</taxon>
        <taxon>Pentapetalae</taxon>
        <taxon>rosids</taxon>
        <taxon>fabids</taxon>
        <taxon>Fabales</taxon>
        <taxon>Fabaceae</taxon>
        <taxon>Papilionoideae</taxon>
        <taxon>50 kb inversion clade</taxon>
        <taxon>NPAAA clade</taxon>
        <taxon>Hologalegina</taxon>
        <taxon>IRL clade</taxon>
        <taxon>Trifolieae</taxon>
        <taxon>Trifolium</taxon>
    </lineage>
</organism>
<dbReference type="GO" id="GO:0005524">
    <property type="term" value="F:ATP binding"/>
    <property type="evidence" value="ECO:0007669"/>
    <property type="project" value="UniProtKB-KW"/>
</dbReference>
<evidence type="ECO:0000256" key="7">
    <source>
        <dbReference type="ARBA" id="ARBA00023029"/>
    </source>
</evidence>
<evidence type="ECO:0000256" key="8">
    <source>
        <dbReference type="ARBA" id="ARBA00023125"/>
    </source>
</evidence>
<evidence type="ECO:0000259" key="12">
    <source>
        <dbReference type="PROSITE" id="PS52040"/>
    </source>
</evidence>
<dbReference type="InterPro" id="IPR050634">
    <property type="entry name" value="DNA_Topoisomerase_II"/>
</dbReference>
<proteinExistence type="inferred from homology"/>
<keyword evidence="8 10" id="KW-0238">DNA-binding</keyword>
<dbReference type="InterPro" id="IPR013760">
    <property type="entry name" value="Topo_IIA-like_dom_sf"/>
</dbReference>
<name>A0A2Z6MYF9_TRISU</name>
<feature type="region of interest" description="Disordered" evidence="11">
    <location>
        <begin position="395"/>
        <end position="417"/>
    </location>
</feature>
<dbReference type="EC" id="5.6.2.2" evidence="4"/>
<dbReference type="SUPFAM" id="SSF56719">
    <property type="entry name" value="Type II DNA topoisomerase"/>
    <property type="match status" value="1"/>
</dbReference>
<comment type="catalytic activity">
    <reaction evidence="1 10">
        <text>ATP-dependent breakage, passage and rejoining of double-stranded DNA.</text>
        <dbReference type="EC" id="5.6.2.2"/>
    </reaction>
</comment>
<keyword evidence="7 10" id="KW-0799">Topoisomerase</keyword>
<dbReference type="InterPro" id="IPR013757">
    <property type="entry name" value="Topo_IIA_A_a_sf"/>
</dbReference>
<dbReference type="GO" id="GO:0000712">
    <property type="term" value="P:resolution of meiotic recombination intermediates"/>
    <property type="evidence" value="ECO:0007669"/>
    <property type="project" value="TreeGrafter"/>
</dbReference>
<evidence type="ECO:0000256" key="3">
    <source>
        <dbReference type="ARBA" id="ARBA00011080"/>
    </source>
</evidence>
<dbReference type="InterPro" id="IPR001154">
    <property type="entry name" value="TopoII_euk"/>
</dbReference>
<evidence type="ECO:0000313" key="14">
    <source>
        <dbReference type="Proteomes" id="UP000242715"/>
    </source>
</evidence>
<dbReference type="Proteomes" id="UP000242715">
    <property type="component" value="Unassembled WGS sequence"/>
</dbReference>
<dbReference type="PRINTS" id="PR01158">
    <property type="entry name" value="TOPISMRASEII"/>
</dbReference>
<dbReference type="Gene3D" id="1.10.268.10">
    <property type="entry name" value="Topoisomerase, domain 3"/>
    <property type="match status" value="1"/>
</dbReference>
<dbReference type="GO" id="GO:0005634">
    <property type="term" value="C:nucleus"/>
    <property type="evidence" value="ECO:0007669"/>
    <property type="project" value="TreeGrafter"/>
</dbReference>
<evidence type="ECO:0000256" key="1">
    <source>
        <dbReference type="ARBA" id="ARBA00000185"/>
    </source>
</evidence>
<evidence type="ECO:0000313" key="13">
    <source>
        <dbReference type="EMBL" id="GAU28760.1"/>
    </source>
</evidence>
<evidence type="ECO:0000256" key="4">
    <source>
        <dbReference type="ARBA" id="ARBA00012895"/>
    </source>
</evidence>
<dbReference type="GO" id="GO:0003677">
    <property type="term" value="F:DNA binding"/>
    <property type="evidence" value="ECO:0007669"/>
    <property type="project" value="UniProtKB-UniRule"/>
</dbReference>
<dbReference type="GO" id="GO:0003918">
    <property type="term" value="F:DNA topoisomerase type II (double strand cut, ATP-hydrolyzing) activity"/>
    <property type="evidence" value="ECO:0007669"/>
    <property type="project" value="UniProtKB-EC"/>
</dbReference>
<sequence length="435" mass="50483">MHKNKKTFHWEDSTDTEAIDIAFGRRNGKARQNWINNFVGGKDHASPRYLTTKLNSITRCLFRNVDDELLEYVNEDGSLLNQNVIPMVLVNGSRGTGVGWSSRVPKYNPTEIIKNIRRKFKDLPVEEMTPWYKGFNGTVEKYEAEDKRGYFTYGLVDYNKKEGTCHIKELPVGKCIEGYHKFLKSRSIGTEKNDYNPLIQKFEKTGDAKKVGFRVTFNPDHAPHDIKDVIEKLDLKTKISIDNMHLYNTRGQIEKFHSAEKILEDFYTIRLHWYDSRKAKMLSNLESCCEELTNTIAFVRLVKKLNFDFLTKNSKDLQTYFKNLSVDAVRPEEQVGCDYGIYQSLLSLPLSTFFDESLEKLEAKQSETKAEMDALSKKTNIDLWEDDLKAFQTEWDKEEESSKSNVMAQQENQVEEEDILQREVALEEITLQGPL</sequence>
<reference evidence="14" key="1">
    <citation type="journal article" date="2017" name="Front. Plant Sci.">
        <title>Climate Clever Clovers: New Paradigm to Reduce the Environmental Footprint of Ruminants by Breeding Low Methanogenic Forages Utilizing Haplotype Variation.</title>
        <authorList>
            <person name="Kaur P."/>
            <person name="Appels R."/>
            <person name="Bayer P.E."/>
            <person name="Keeble-Gagnere G."/>
            <person name="Wang J."/>
            <person name="Hirakawa H."/>
            <person name="Shirasawa K."/>
            <person name="Vercoe P."/>
            <person name="Stefanova K."/>
            <person name="Durmic Z."/>
            <person name="Nichols P."/>
            <person name="Revell C."/>
            <person name="Isobe S.N."/>
            <person name="Edwards D."/>
            <person name="Erskine W."/>
        </authorList>
    </citation>
    <scope>NUCLEOTIDE SEQUENCE [LARGE SCALE GENOMIC DNA]</scope>
    <source>
        <strain evidence="14">cv. Daliak</strain>
    </source>
</reference>
<dbReference type="Pfam" id="PF00521">
    <property type="entry name" value="DNA_topoisoIV"/>
    <property type="match status" value="1"/>
</dbReference>
<dbReference type="SMART" id="SM00434">
    <property type="entry name" value="TOP4c"/>
    <property type="match status" value="1"/>
</dbReference>